<dbReference type="Pfam" id="PF24573">
    <property type="entry name" value="HEAT_DAAF5"/>
    <property type="match status" value="1"/>
</dbReference>
<dbReference type="Pfam" id="PF18580">
    <property type="entry name" value="HTH_SUN2"/>
    <property type="match status" value="1"/>
</dbReference>
<name>A0ABQ9CNP0_9PASS</name>
<dbReference type="InterPro" id="IPR052623">
    <property type="entry name" value="DAAF5"/>
</dbReference>
<dbReference type="Gene3D" id="2.60.120.260">
    <property type="entry name" value="Galactose-binding domain-like"/>
    <property type="match status" value="1"/>
</dbReference>
<feature type="region of interest" description="Disordered" evidence="2">
    <location>
        <begin position="845"/>
        <end position="904"/>
    </location>
</feature>
<dbReference type="CDD" id="cd21439">
    <property type="entry name" value="SUN1_cc1"/>
    <property type="match status" value="1"/>
</dbReference>
<protein>
    <recommendedName>
        <fullName evidence="3">SUN domain-containing protein</fullName>
    </recommendedName>
</protein>
<evidence type="ECO:0000256" key="1">
    <source>
        <dbReference type="SAM" id="Coils"/>
    </source>
</evidence>
<dbReference type="InterPro" id="IPR032680">
    <property type="entry name" value="SUN1_N"/>
</dbReference>
<feature type="compositionally biased region" description="Polar residues" evidence="2">
    <location>
        <begin position="885"/>
        <end position="899"/>
    </location>
</feature>
<proteinExistence type="predicted"/>
<dbReference type="Proteomes" id="UP001145742">
    <property type="component" value="Unassembled WGS sequence"/>
</dbReference>
<dbReference type="PROSITE" id="PS51469">
    <property type="entry name" value="SUN"/>
    <property type="match status" value="1"/>
</dbReference>
<feature type="coiled-coil region" evidence="1">
    <location>
        <begin position="1248"/>
        <end position="1310"/>
    </location>
</feature>
<dbReference type="Pfam" id="PF25757">
    <property type="entry name" value="TPR_DNAAF5"/>
    <property type="match status" value="1"/>
</dbReference>
<evidence type="ECO:0000259" key="3">
    <source>
        <dbReference type="PROSITE" id="PS51469"/>
    </source>
</evidence>
<dbReference type="InterPro" id="IPR040994">
    <property type="entry name" value="Sun_CC2"/>
</dbReference>
<feature type="compositionally biased region" description="Polar residues" evidence="2">
    <location>
        <begin position="861"/>
        <end position="878"/>
    </location>
</feature>
<keyword evidence="1" id="KW-0175">Coiled coil</keyword>
<organism evidence="4 5">
    <name type="scientific">Willisornis vidua</name>
    <name type="common">Xingu scale-backed antbird</name>
    <dbReference type="NCBI Taxonomy" id="1566151"/>
    <lineage>
        <taxon>Eukaryota</taxon>
        <taxon>Metazoa</taxon>
        <taxon>Chordata</taxon>
        <taxon>Craniata</taxon>
        <taxon>Vertebrata</taxon>
        <taxon>Euteleostomi</taxon>
        <taxon>Archelosauria</taxon>
        <taxon>Archosauria</taxon>
        <taxon>Dinosauria</taxon>
        <taxon>Saurischia</taxon>
        <taxon>Theropoda</taxon>
        <taxon>Coelurosauria</taxon>
        <taxon>Aves</taxon>
        <taxon>Neognathae</taxon>
        <taxon>Neoaves</taxon>
        <taxon>Telluraves</taxon>
        <taxon>Australaves</taxon>
        <taxon>Passeriformes</taxon>
        <taxon>Thamnophilidae</taxon>
        <taxon>Willisornis</taxon>
    </lineage>
</organism>
<gene>
    <name evidence="4" type="ORF">WISP_149927</name>
</gene>
<dbReference type="Gene3D" id="1.25.10.10">
    <property type="entry name" value="Leucine-rich Repeat Variant"/>
    <property type="match status" value="3"/>
</dbReference>
<evidence type="ECO:0000313" key="5">
    <source>
        <dbReference type="Proteomes" id="UP001145742"/>
    </source>
</evidence>
<feature type="compositionally biased region" description="Basic and acidic residues" evidence="2">
    <location>
        <begin position="850"/>
        <end position="860"/>
    </location>
</feature>
<sequence length="1606" mass="180887">MAGAEAAEAAELSQALSRPLSLLQQPDCGRVARLRALEAIGAELRGRALPGAVLQEVFAARLLRPLSRCLAGDAAERCRELALQLLRHGLSHGERPCEALPVLLPVLAQRLCPPPGTEPSEELRLGLVQLLSLLLQRCGAATAPYLGDIARVLQTTLLDHYAEVRRESCRCAVACAQAVPEHFHMQSESLIKPLMQTISHQHYRVRVDVIQATGAVIQFGNGKSVDDVLSHLAQRLFDEIPKVRHAVTTVIGEWLLHLRDRYSYFHKLIPLLLGSFSDEIPENTKVAWTYWEKIGLQWEKENEEDLKDKMDFSVSPPHYPKEVTRPGLGCRELVSRNLSKILPGLCHDITDWVVSTRVKASQLLYTLLLHAEDHITQHMELLLRTLYQSCLDEESDVVKNSVKAAELIGTFVSPKVSLRLITSAFGQTPKPSCVMVLAAVIRGSPKEILQPYVAQLGNTLSQAGVCQRSGEAWYSKGLCSISIYGPRADRLPLRRHKVEKTMSSLAEVQQLDSFHCLYKQHIIQLMEWVSVSCDGWTCYSPEVLQLEVIATHSGPVIGEALEEFILILKTCLEPNKDPQMRLKVFTVLSQLFQKASDTINSQGLFPSYLETVIKDILAPNLQWHAGRTAAAIRATAVLCLWALIHCEMLSPKEILKVIDELMPQVIASMDEDSKITRLMACRIVDNFLKACGKQFDEDKFKNTYTEVLKRLDDASCDVRLAAAHTLANWFKCLKDSDVKSSMEGHIEFLYQELLIHLDDPDQNLQNAVLESVLGFLHGKVRRCWLKEQIRAGPGPGGYTKDCSMSQPFMCSSSYSSSALDFETENKIDPVFDSPRMSRRSLRLAAGGYSKSEDGRRDSIHDSSYTGPMSFREQSSQMVKQRRSMNKQPGSVRQTPRKNLSSSSIFSQSSFNSHASDTSMVSTVLDESLIREQTEVDHFWGLDEEGDPKGSDTTLLQGNGDIAGAEALPPMNGYTCSDCSMLSERKEVLTAYSAAHLAPSTVYTRDRSQKRASTHSDYCGSMNVKDFYREDKHLGVNEESIWRAAAGMYRLLRTGCCQLVTLMSLLKGFLVRRYVNLIKIQIGVCTTTIPKQHFYLVHKEDEEAKQVKFVNRAVRVLTGMWFWGFDGLISLLPPLNWTRIDRIQRTDESIHVPKPQDDSFHSVQPPKDPINIFDFGRISELEKQMAVMSDRCHNRNEEYNKMMLLLHNLQDQVAKTSDKSETLSLIKNVMTQYLKEMKLEEKTDFLALHQEHELRILALEDLLRKLSTESKDIQKELDIAKAKTVRDDDQYSQLMSKIKMLELELSQIKLELLSGENVKTSCEKIDVIHEKVDAQVKESVKLLLFGDRQEELPDSLLQWLTSNFVSKSDLQTLLRDLELQILKNITLHMSVTNQKLTSEVVTNAVTNAGISGITEAQAQIIVNNALKLYSQDKTGMVDFALESGGGSILSTRCSETYETKTALISLFGIPLWYFSQSPRVVIQPDMYPGNCWAFKGSQGYLVVRLSMKIYPTAFTVEHIPKTLSPTGNITSAPRNFAVYGLDDEYQEEGKLLGEYVYDQDGEPLQMFPVMEEIEDAFQIVELRIFSNWGHAEYTCLYRFRVHGKPAE</sequence>
<dbReference type="InterPro" id="IPR056497">
    <property type="entry name" value="HEAT_DAAF5"/>
</dbReference>
<dbReference type="InterPro" id="IPR016024">
    <property type="entry name" value="ARM-type_fold"/>
</dbReference>
<accession>A0ABQ9CNP0</accession>
<dbReference type="SUPFAM" id="SSF48371">
    <property type="entry name" value="ARM repeat"/>
    <property type="match status" value="1"/>
</dbReference>
<evidence type="ECO:0000256" key="2">
    <source>
        <dbReference type="SAM" id="MobiDB-lite"/>
    </source>
</evidence>
<keyword evidence="5" id="KW-1185">Reference proteome</keyword>
<dbReference type="PANTHER" id="PTHR16216:SF2">
    <property type="entry name" value="DYNEIN AXONEMAL ASSEMBLY FACTOR 5"/>
    <property type="match status" value="1"/>
</dbReference>
<comment type="caution">
    <text evidence="4">The sequence shown here is derived from an EMBL/GenBank/DDBJ whole genome shotgun (WGS) entry which is preliminary data.</text>
</comment>
<dbReference type="Pfam" id="PF09387">
    <property type="entry name" value="MRP"/>
    <property type="match status" value="1"/>
</dbReference>
<dbReference type="InterPro" id="IPR012919">
    <property type="entry name" value="SUN_dom"/>
</dbReference>
<feature type="domain" description="SUN" evidence="3">
    <location>
        <begin position="1444"/>
        <end position="1605"/>
    </location>
</feature>
<dbReference type="InterPro" id="IPR057978">
    <property type="entry name" value="TPR_DAAF5"/>
</dbReference>
<dbReference type="EMBL" id="WHWB01034824">
    <property type="protein sequence ID" value="KAJ7403609.1"/>
    <property type="molecule type" value="Genomic_DNA"/>
</dbReference>
<reference evidence="4" key="1">
    <citation type="submission" date="2019-10" db="EMBL/GenBank/DDBJ databases">
        <authorList>
            <person name="Soares A.E.R."/>
            <person name="Aleixo A."/>
            <person name="Schneider P."/>
            <person name="Miyaki C.Y."/>
            <person name="Schneider M.P."/>
            <person name="Mello C."/>
            <person name="Vasconcelos A.T.R."/>
        </authorList>
    </citation>
    <scope>NUCLEOTIDE SEQUENCE</scope>
    <source>
        <tissue evidence="4">Muscle</tissue>
    </source>
</reference>
<dbReference type="PANTHER" id="PTHR16216">
    <property type="entry name" value="DYNEIN ASSEMBLY FACTOR 5, AXONEMAL"/>
    <property type="match status" value="1"/>
</dbReference>
<evidence type="ECO:0000313" key="4">
    <source>
        <dbReference type="EMBL" id="KAJ7403609.1"/>
    </source>
</evidence>
<dbReference type="InterPro" id="IPR011989">
    <property type="entry name" value="ARM-like"/>
</dbReference>
<dbReference type="Pfam" id="PF07738">
    <property type="entry name" value="Sad1_UNC"/>
    <property type="match status" value="1"/>
</dbReference>